<evidence type="ECO:0000256" key="1">
    <source>
        <dbReference type="HAMAP-Rule" id="MF_02088"/>
    </source>
</evidence>
<dbReference type="RefSeq" id="WP_092858937.1">
    <property type="nucleotide sequence ID" value="NZ_FOQH01000003.1"/>
</dbReference>
<keyword evidence="1" id="KW-0812">Transmembrane</keyword>
<feature type="transmembrane region" description="Helical" evidence="1">
    <location>
        <begin position="7"/>
        <end position="26"/>
    </location>
</feature>
<dbReference type="InterPro" id="IPR003744">
    <property type="entry name" value="YhhQ"/>
</dbReference>
<feature type="transmembrane region" description="Helical" evidence="1">
    <location>
        <begin position="127"/>
        <end position="147"/>
    </location>
</feature>
<keyword evidence="1" id="KW-0813">Transport</keyword>
<dbReference type="AlphaFoldDB" id="A0A1I3E1S0"/>
<keyword evidence="1" id="KW-1133">Transmembrane helix</keyword>
<keyword evidence="3" id="KW-1185">Reference proteome</keyword>
<comment type="function">
    <text evidence="1">Involved in the import of queuosine (Q) precursors, required for Q precursor salvage.</text>
</comment>
<evidence type="ECO:0000313" key="2">
    <source>
        <dbReference type="EMBL" id="SFH92934.1"/>
    </source>
</evidence>
<dbReference type="GO" id="GO:0005886">
    <property type="term" value="C:plasma membrane"/>
    <property type="evidence" value="ECO:0007669"/>
    <property type="project" value="UniProtKB-SubCell"/>
</dbReference>
<dbReference type="GO" id="GO:0022857">
    <property type="term" value="F:transmembrane transporter activity"/>
    <property type="evidence" value="ECO:0007669"/>
    <property type="project" value="UniProtKB-UniRule"/>
</dbReference>
<feature type="transmembrane region" description="Helical" evidence="1">
    <location>
        <begin position="32"/>
        <end position="50"/>
    </location>
</feature>
<gene>
    <name evidence="2" type="ORF">SAMN05216258_103136</name>
</gene>
<evidence type="ECO:0000313" key="3">
    <source>
        <dbReference type="Proteomes" id="UP000199377"/>
    </source>
</evidence>
<keyword evidence="1" id="KW-1003">Cell membrane</keyword>
<keyword evidence="1" id="KW-0472">Membrane</keyword>
<comment type="subcellular location">
    <subcellularLocation>
        <location evidence="1">Cell inner membrane</location>
        <topology evidence="1">Multi-pass membrane protein</topology>
    </subcellularLocation>
</comment>
<keyword evidence="1" id="KW-0997">Cell inner membrane</keyword>
<dbReference type="STRING" id="1114924.SAMN05216258_103136"/>
<dbReference type="EMBL" id="FOQH01000003">
    <property type="protein sequence ID" value="SFH92934.1"/>
    <property type="molecule type" value="Genomic_DNA"/>
</dbReference>
<dbReference type="Proteomes" id="UP000199377">
    <property type="component" value="Unassembled WGS sequence"/>
</dbReference>
<proteinExistence type="inferred from homology"/>
<dbReference type="PANTHER" id="PTHR34300:SF1">
    <property type="entry name" value="QUEUOSINE PRECURSOR TRANSPORTER"/>
    <property type="match status" value="1"/>
</dbReference>
<dbReference type="HAMAP" id="MF_02088">
    <property type="entry name" value="Q_prec_transport"/>
    <property type="match status" value="1"/>
</dbReference>
<feature type="transmembrane region" description="Helical" evidence="1">
    <location>
        <begin position="167"/>
        <end position="190"/>
    </location>
</feature>
<dbReference type="PANTHER" id="PTHR34300">
    <property type="entry name" value="QUEUOSINE PRECURSOR TRANSPORTER-RELATED"/>
    <property type="match status" value="1"/>
</dbReference>
<dbReference type="OrthoDB" id="7065604at2"/>
<organism evidence="2 3">
    <name type="scientific">Albimonas pacifica</name>
    <dbReference type="NCBI Taxonomy" id="1114924"/>
    <lineage>
        <taxon>Bacteria</taxon>
        <taxon>Pseudomonadati</taxon>
        <taxon>Pseudomonadota</taxon>
        <taxon>Alphaproteobacteria</taxon>
        <taxon>Rhodobacterales</taxon>
        <taxon>Paracoccaceae</taxon>
        <taxon>Albimonas</taxon>
    </lineage>
</organism>
<dbReference type="Pfam" id="PF02592">
    <property type="entry name" value="Vut_1"/>
    <property type="match status" value="1"/>
</dbReference>
<feature type="transmembrane region" description="Helical" evidence="1">
    <location>
        <begin position="87"/>
        <end position="106"/>
    </location>
</feature>
<accession>A0A1I3E1S0</accession>
<feature type="transmembrane region" description="Helical" evidence="1">
    <location>
        <begin position="62"/>
        <end position="81"/>
    </location>
</feature>
<reference evidence="2 3" key="1">
    <citation type="submission" date="2016-10" db="EMBL/GenBank/DDBJ databases">
        <authorList>
            <person name="de Groot N.N."/>
        </authorList>
    </citation>
    <scope>NUCLEOTIDE SEQUENCE [LARGE SCALE GENOMIC DNA]</scope>
    <source>
        <strain evidence="2 3">CGMCC 1.11030</strain>
    </source>
</reference>
<comment type="similarity">
    <text evidence="1">Belongs to the vitamin uptake transporter (VUT/ECF) (TC 2.A.88) family. Q precursor transporter subfamily.</text>
</comment>
<protein>
    <recommendedName>
        <fullName evidence="1">Probable queuosine precursor transporter</fullName>
        <shortName evidence="1">Q precursor transporter</shortName>
    </recommendedName>
</protein>
<sequence length="207" mass="21558">MTRTRGLIIGAIAMTATVVASNILVQHLLGDWLTWGALSYPVAFLVTDLTNRALGAKAARQVVLAGFAAGVVCSLVAAGFGATTLRIAAGSGLAFLVAQMLDVGVFDRLRGESWWRAPLVSSLVGSAADTAIFFSVAFATVFTPLVPWDDVSWANEMVPVLGVGREAPLWVSLALADFAVKMALALLALVPFRAAVALMGPSTARDA</sequence>
<name>A0A1I3E1S0_9RHOB</name>